<dbReference type="PANTHER" id="PTHR12281:SF12">
    <property type="entry name" value="DEFECTIVE IN CULLIN NEDDYLATION PROTEIN"/>
    <property type="match status" value="1"/>
</dbReference>
<feature type="domain" description="DCUN1" evidence="3">
    <location>
        <begin position="60"/>
        <end position="246"/>
    </location>
</feature>
<keyword evidence="5" id="KW-1185">Reference proteome</keyword>
<dbReference type="FunFam" id="1.10.238.200:FF:000003">
    <property type="entry name" value="DCN1-like protein 3"/>
    <property type="match status" value="1"/>
</dbReference>
<dbReference type="PANTHER" id="PTHR12281">
    <property type="entry name" value="RP42 RELATED"/>
    <property type="match status" value="1"/>
</dbReference>
<dbReference type="PROSITE" id="PS51229">
    <property type="entry name" value="DCUN1"/>
    <property type="match status" value="1"/>
</dbReference>
<dbReference type="EMBL" id="DF836460">
    <property type="protein sequence ID" value="GAN07674.1"/>
    <property type="molecule type" value="Genomic_DNA"/>
</dbReference>
<dbReference type="GO" id="GO:0031624">
    <property type="term" value="F:ubiquitin conjugating enzyme binding"/>
    <property type="evidence" value="ECO:0007669"/>
    <property type="project" value="TreeGrafter"/>
</dbReference>
<dbReference type="GO" id="GO:0032182">
    <property type="term" value="F:ubiquitin-like protein binding"/>
    <property type="evidence" value="ECO:0007669"/>
    <property type="project" value="TreeGrafter"/>
</dbReference>
<dbReference type="GO" id="GO:0097602">
    <property type="term" value="F:cullin family protein binding"/>
    <property type="evidence" value="ECO:0007669"/>
    <property type="project" value="TreeGrafter"/>
</dbReference>
<comment type="function">
    <text evidence="1">Neddylation of cullins play an essential role in the regulation of SCF-type complexes activity.</text>
</comment>
<dbReference type="Gene3D" id="1.10.238.10">
    <property type="entry name" value="EF-hand"/>
    <property type="match status" value="1"/>
</dbReference>
<dbReference type="OrthoDB" id="27198at2759"/>
<sequence length="249" mass="29144">MGSKPSSTAAAHNTTKRKRSNTQASHHSTHLENIKTVQEPTRTSNVRTIPVPAQVIIPKFNAQQCEQLFQRYADQDSPNIITPDGTRQFFEDLGLSIEDVLIFAIAWKMHTSTMGYITKEEWMLGMKELETDSIEKLRAKRSDFEKVFHDPEQFKEMYKYTFTFAKNRDQKCMEIETASVLWTMLLSERYPMVNDFVSFLQEKSPVKVINRDQWQSFLEFVSIDIADYDESSAWPVLFDEFVEWRKEQS</sequence>
<dbReference type="GO" id="GO:0005886">
    <property type="term" value="C:plasma membrane"/>
    <property type="evidence" value="ECO:0007669"/>
    <property type="project" value="UniProtKB-ARBA"/>
</dbReference>
<dbReference type="InterPro" id="IPR011992">
    <property type="entry name" value="EF-hand-dom_pair"/>
</dbReference>
<evidence type="ECO:0000259" key="3">
    <source>
        <dbReference type="PROSITE" id="PS51229"/>
    </source>
</evidence>
<reference evidence="4" key="1">
    <citation type="submission" date="2014-09" db="EMBL/GenBank/DDBJ databases">
        <title>Draft genome sequence of an oleaginous Mucoromycotina fungus Mucor ambiguus NBRC6742.</title>
        <authorList>
            <person name="Takeda I."/>
            <person name="Yamane N."/>
            <person name="Morita T."/>
            <person name="Tamano K."/>
            <person name="Machida M."/>
            <person name="Baker S."/>
            <person name="Koike H."/>
        </authorList>
    </citation>
    <scope>NUCLEOTIDE SEQUENCE</scope>
    <source>
        <strain evidence="4">NBRC 6742</strain>
    </source>
</reference>
<gene>
    <name evidence="4" type="ORF">MAM1_0171c07176</name>
</gene>
<dbReference type="InterPro" id="IPR005176">
    <property type="entry name" value="PONY_dom"/>
</dbReference>
<dbReference type="Gene3D" id="1.10.238.200">
    <property type="entry name" value="Cullin, PONY binding domain"/>
    <property type="match status" value="1"/>
</dbReference>
<feature type="compositionally biased region" description="Polar residues" evidence="2">
    <location>
        <begin position="1"/>
        <end position="13"/>
    </location>
</feature>
<dbReference type="GO" id="GO:0000151">
    <property type="term" value="C:ubiquitin ligase complex"/>
    <property type="evidence" value="ECO:0007669"/>
    <property type="project" value="TreeGrafter"/>
</dbReference>
<proteinExistence type="predicted"/>
<feature type="region of interest" description="Disordered" evidence="2">
    <location>
        <begin position="1"/>
        <end position="44"/>
    </location>
</feature>
<evidence type="ECO:0000256" key="2">
    <source>
        <dbReference type="SAM" id="MobiDB-lite"/>
    </source>
</evidence>
<accession>A0A0C9MJT3</accession>
<evidence type="ECO:0000313" key="4">
    <source>
        <dbReference type="EMBL" id="GAN07674.1"/>
    </source>
</evidence>
<feature type="compositionally biased region" description="Polar residues" evidence="2">
    <location>
        <begin position="35"/>
        <end position="44"/>
    </location>
</feature>
<evidence type="ECO:0000256" key="1">
    <source>
        <dbReference type="RuleBase" id="RU410713"/>
    </source>
</evidence>
<name>A0A0C9MJT3_9FUNG</name>
<evidence type="ECO:0000313" key="5">
    <source>
        <dbReference type="Proteomes" id="UP000053815"/>
    </source>
</evidence>
<organism evidence="4">
    <name type="scientific">Mucor ambiguus</name>
    <dbReference type="NCBI Taxonomy" id="91626"/>
    <lineage>
        <taxon>Eukaryota</taxon>
        <taxon>Fungi</taxon>
        <taxon>Fungi incertae sedis</taxon>
        <taxon>Mucoromycota</taxon>
        <taxon>Mucoromycotina</taxon>
        <taxon>Mucoromycetes</taxon>
        <taxon>Mucorales</taxon>
        <taxon>Mucorineae</taxon>
        <taxon>Mucoraceae</taxon>
        <taxon>Mucor</taxon>
    </lineage>
</organism>
<dbReference type="AlphaFoldDB" id="A0A0C9MJT3"/>
<dbReference type="STRING" id="91626.A0A0C9MJT3"/>
<dbReference type="InterPro" id="IPR014764">
    <property type="entry name" value="DCN-prot"/>
</dbReference>
<dbReference type="GO" id="GO:0045116">
    <property type="term" value="P:protein neddylation"/>
    <property type="evidence" value="ECO:0007669"/>
    <property type="project" value="TreeGrafter"/>
</dbReference>
<dbReference type="Proteomes" id="UP000053815">
    <property type="component" value="Unassembled WGS sequence"/>
</dbReference>
<dbReference type="SUPFAM" id="SSF47473">
    <property type="entry name" value="EF-hand"/>
    <property type="match status" value="1"/>
</dbReference>
<dbReference type="Pfam" id="PF03556">
    <property type="entry name" value="Cullin_binding"/>
    <property type="match status" value="1"/>
</dbReference>
<dbReference type="InterPro" id="IPR042460">
    <property type="entry name" value="DCN1-like_PONY"/>
</dbReference>
<protein>
    <recommendedName>
        <fullName evidence="1">Defective in cullin neddylation protein</fullName>
    </recommendedName>
</protein>